<protein>
    <submittedName>
        <fullName evidence="5">Kelch-like protein 9 isoform X1</fullName>
    </submittedName>
</protein>
<keyword evidence="1" id="KW-0880">Kelch repeat</keyword>
<dbReference type="KEGG" id="bbel:109485160"/>
<dbReference type="PROSITE" id="PS50097">
    <property type="entry name" value="BTB"/>
    <property type="match status" value="1"/>
</dbReference>
<dbReference type="InterPro" id="IPR006652">
    <property type="entry name" value="Kelch_1"/>
</dbReference>
<name>A0A6P5AQ38_BRABE</name>
<dbReference type="PANTHER" id="PTHR45632:SF27">
    <property type="entry name" value="KELCH-LIKE PROTEIN 9"/>
    <property type="match status" value="1"/>
</dbReference>
<dbReference type="InterPro" id="IPR017096">
    <property type="entry name" value="BTB-kelch_protein"/>
</dbReference>
<sequence>MADNDQVSQVDSMKMASFIDANESAKPRGQTYVLSVHSAAVLRNLNEFRLQDGHLCDVTLVAEGKEFAVHRAVMAAASEYFRAMFTGDMKEATESKVELRGMPAVGLEHIIDFAYTSKICLCMDKIRDVLMAATYIQLTPIIDFCSEFLISEINIDNCVDIGHIAHDYHLAKVDRTADDFILKNFSVLAKKEEDFVRLTLEKLVFLLARDELLASSELEIFKAAATWLSHDPDRIEHASKVMEKIRFALIPPDAVIESVQTVDFMRQSVGCTNLLIEASNYHLMQLAQPVLQCDRTRVRSLGPSLVASGGLTKQSKVEVCADALFFDKTCSKWVNMKPLEKTTYTHCVATLGNFLFVVGGQNTLDRVGKSAVASAYRYDPRFNRWLQLASLREARTYFALCAVRGRLYAIGGENRNGEIASVECYLPNKDEWTYVTQLPMALFGHAGSVLDQSIYISGGFASGTFSNVLYRYDPALDQWDSRAPMPTTRGFHCMARVKNRIYVIGGNHFDADEERVDVLTVECYTPETDQWSQVAPLREGQGESGISVLDDKIYLIGGYSLDQNSRIKSVQCYDPEKDLWGNVPDYPEAIAGVACCTLDLPSDLKKTYM</sequence>
<dbReference type="SMART" id="SM00612">
    <property type="entry name" value="Kelch"/>
    <property type="match status" value="5"/>
</dbReference>
<dbReference type="SMART" id="SM00225">
    <property type="entry name" value="BTB"/>
    <property type="match status" value="1"/>
</dbReference>
<dbReference type="SUPFAM" id="SSF54695">
    <property type="entry name" value="POZ domain"/>
    <property type="match status" value="1"/>
</dbReference>
<dbReference type="GeneID" id="109485160"/>
<dbReference type="Pfam" id="PF24981">
    <property type="entry name" value="Beta-prop_ATRN-LZTR1"/>
    <property type="match status" value="1"/>
</dbReference>
<dbReference type="InterPro" id="IPR015915">
    <property type="entry name" value="Kelch-typ_b-propeller"/>
</dbReference>
<dbReference type="InterPro" id="IPR011333">
    <property type="entry name" value="SKP1/BTB/POZ_sf"/>
</dbReference>
<evidence type="ECO:0000256" key="2">
    <source>
        <dbReference type="ARBA" id="ARBA00022737"/>
    </source>
</evidence>
<dbReference type="InterPro" id="IPR011705">
    <property type="entry name" value="BACK"/>
</dbReference>
<dbReference type="InterPro" id="IPR000210">
    <property type="entry name" value="BTB/POZ_dom"/>
</dbReference>
<feature type="domain" description="BTB" evidence="3">
    <location>
        <begin position="56"/>
        <end position="123"/>
    </location>
</feature>
<dbReference type="RefSeq" id="XP_019644161.1">
    <property type="nucleotide sequence ID" value="XM_019788602.1"/>
</dbReference>
<keyword evidence="4" id="KW-1185">Reference proteome</keyword>
<dbReference type="Proteomes" id="UP000515135">
    <property type="component" value="Unplaced"/>
</dbReference>
<dbReference type="PIRSF" id="PIRSF037037">
    <property type="entry name" value="Kelch-like_protein_gigaxonin"/>
    <property type="match status" value="1"/>
</dbReference>
<evidence type="ECO:0000313" key="5">
    <source>
        <dbReference type="RefSeq" id="XP_019644161.1"/>
    </source>
</evidence>
<dbReference type="Gene3D" id="3.30.710.10">
    <property type="entry name" value="Potassium Channel Kv1.1, Chain A"/>
    <property type="match status" value="1"/>
</dbReference>
<proteinExistence type="predicted"/>
<dbReference type="Pfam" id="PF00651">
    <property type="entry name" value="BTB"/>
    <property type="match status" value="1"/>
</dbReference>
<evidence type="ECO:0000256" key="1">
    <source>
        <dbReference type="ARBA" id="ARBA00022441"/>
    </source>
</evidence>
<accession>A0A6P5AQ38</accession>
<dbReference type="SUPFAM" id="SSF117281">
    <property type="entry name" value="Kelch motif"/>
    <property type="match status" value="1"/>
</dbReference>
<dbReference type="Pfam" id="PF07707">
    <property type="entry name" value="BACK"/>
    <property type="match status" value="1"/>
</dbReference>
<reference evidence="5" key="1">
    <citation type="submission" date="2025-08" db="UniProtKB">
        <authorList>
            <consortium name="RefSeq"/>
        </authorList>
    </citation>
    <scope>IDENTIFICATION</scope>
    <source>
        <tissue evidence="5">Gonad</tissue>
    </source>
</reference>
<dbReference type="SMART" id="SM00875">
    <property type="entry name" value="BACK"/>
    <property type="match status" value="1"/>
</dbReference>
<dbReference type="Gene3D" id="2.120.10.80">
    <property type="entry name" value="Kelch-type beta propeller"/>
    <property type="match status" value="1"/>
</dbReference>
<dbReference type="InterPro" id="IPR056737">
    <property type="entry name" value="Beta-prop_ATRN-MKLN-like"/>
</dbReference>
<evidence type="ECO:0000313" key="4">
    <source>
        <dbReference type="Proteomes" id="UP000515135"/>
    </source>
</evidence>
<evidence type="ECO:0000259" key="3">
    <source>
        <dbReference type="PROSITE" id="PS50097"/>
    </source>
</evidence>
<organism evidence="4 5">
    <name type="scientific">Branchiostoma belcheri</name>
    <name type="common">Amphioxus</name>
    <dbReference type="NCBI Taxonomy" id="7741"/>
    <lineage>
        <taxon>Eukaryota</taxon>
        <taxon>Metazoa</taxon>
        <taxon>Chordata</taxon>
        <taxon>Cephalochordata</taxon>
        <taxon>Leptocardii</taxon>
        <taxon>Amphioxiformes</taxon>
        <taxon>Branchiostomatidae</taxon>
        <taxon>Branchiostoma</taxon>
    </lineage>
</organism>
<dbReference type="AlphaFoldDB" id="A0A6P5AQ38"/>
<gene>
    <name evidence="5" type="primary">LOC109485160</name>
</gene>
<dbReference type="Gene3D" id="1.25.40.420">
    <property type="match status" value="1"/>
</dbReference>
<dbReference type="OrthoDB" id="1925334at2759"/>
<dbReference type="PANTHER" id="PTHR45632">
    <property type="entry name" value="LD33804P"/>
    <property type="match status" value="1"/>
</dbReference>
<keyword evidence="2" id="KW-0677">Repeat</keyword>